<dbReference type="GeneID" id="73348339"/>
<dbReference type="KEGG" id="clup:CLUP02_14400"/>
<dbReference type="PROSITE" id="PS50181">
    <property type="entry name" value="FBOX"/>
    <property type="match status" value="1"/>
</dbReference>
<proteinExistence type="predicted"/>
<evidence type="ECO:0000313" key="3">
    <source>
        <dbReference type="Proteomes" id="UP000830671"/>
    </source>
</evidence>
<feature type="domain" description="F-box" evidence="1">
    <location>
        <begin position="500"/>
        <end position="545"/>
    </location>
</feature>
<organism evidence="2 3">
    <name type="scientific">Colletotrichum lupini</name>
    <dbReference type="NCBI Taxonomy" id="145971"/>
    <lineage>
        <taxon>Eukaryota</taxon>
        <taxon>Fungi</taxon>
        <taxon>Dikarya</taxon>
        <taxon>Ascomycota</taxon>
        <taxon>Pezizomycotina</taxon>
        <taxon>Sordariomycetes</taxon>
        <taxon>Hypocreomycetidae</taxon>
        <taxon>Glomerellales</taxon>
        <taxon>Glomerellaceae</taxon>
        <taxon>Colletotrichum</taxon>
        <taxon>Colletotrichum acutatum species complex</taxon>
    </lineage>
</organism>
<keyword evidence="3" id="KW-1185">Reference proteome</keyword>
<evidence type="ECO:0000313" key="2">
    <source>
        <dbReference type="EMBL" id="UQC88874.1"/>
    </source>
</evidence>
<gene>
    <name evidence="2" type="ORF">CLUP02_14400</name>
</gene>
<dbReference type="InterPro" id="IPR032675">
    <property type="entry name" value="LRR_dom_sf"/>
</dbReference>
<dbReference type="SUPFAM" id="SSF51735">
    <property type="entry name" value="NAD(P)-binding Rossmann-fold domains"/>
    <property type="match status" value="1"/>
</dbReference>
<dbReference type="Pfam" id="PF12937">
    <property type="entry name" value="F-box-like"/>
    <property type="match status" value="1"/>
</dbReference>
<dbReference type="InterPro" id="IPR055222">
    <property type="entry name" value="PRISE-like_Rossmann-fold"/>
</dbReference>
<protein>
    <submittedName>
        <fullName evidence="2">F-box domain-containing protein</fullName>
    </submittedName>
</protein>
<reference evidence="2" key="1">
    <citation type="journal article" date="2021" name="Mol. Plant Microbe Interact.">
        <title>Complete Genome Sequence of the Plant-Pathogenic Fungus Colletotrichum lupini.</title>
        <authorList>
            <person name="Baroncelli R."/>
            <person name="Pensec F."/>
            <person name="Da Lio D."/>
            <person name="Boufleur T."/>
            <person name="Vicente I."/>
            <person name="Sarrocco S."/>
            <person name="Picot A."/>
            <person name="Baraldi E."/>
            <person name="Sukno S."/>
            <person name="Thon M."/>
            <person name="Le Floch G."/>
        </authorList>
    </citation>
    <scope>NUCLEOTIDE SEQUENCE</scope>
    <source>
        <strain evidence="2">IMI 504893</strain>
    </source>
</reference>
<dbReference type="EMBL" id="CP019479">
    <property type="protein sequence ID" value="UQC88874.1"/>
    <property type="molecule type" value="Genomic_DNA"/>
</dbReference>
<dbReference type="InterPro" id="IPR036047">
    <property type="entry name" value="F-box-like_dom_sf"/>
</dbReference>
<dbReference type="CDD" id="cd08948">
    <property type="entry name" value="5beta-POR_like_SDR_a"/>
    <property type="match status" value="1"/>
</dbReference>
<dbReference type="Gene3D" id="3.40.50.720">
    <property type="entry name" value="NAD(P)-binding Rossmann-like Domain"/>
    <property type="match status" value="1"/>
</dbReference>
<dbReference type="InterPro" id="IPR036291">
    <property type="entry name" value="NAD(P)-bd_dom_sf"/>
</dbReference>
<dbReference type="Gene3D" id="3.80.10.10">
    <property type="entry name" value="Ribonuclease Inhibitor"/>
    <property type="match status" value="1"/>
</dbReference>
<evidence type="ECO:0000259" key="1">
    <source>
        <dbReference type="PROSITE" id="PS50181"/>
    </source>
</evidence>
<name>A0A9Q8T3Y6_9PEZI</name>
<dbReference type="Proteomes" id="UP000830671">
    <property type="component" value="Chromosome 7"/>
</dbReference>
<accession>A0A9Q8T3Y6</accession>
<dbReference type="SUPFAM" id="SSF81383">
    <property type="entry name" value="F-box domain"/>
    <property type="match status" value="1"/>
</dbReference>
<dbReference type="PANTHER" id="PTHR32487">
    <property type="entry name" value="3-OXO-DELTA(4,5)-STEROID 5-BETA-REDUCTASE"/>
    <property type="match status" value="1"/>
</dbReference>
<sequence>MSKTAEKHALLFGSSGITGWAIVNAILQGYPSQDTFDSVTALTNRPISSETTQWPVSEKLHVVSGVNILTPGGQEALETDIRNKVENLRKITHVYFCGMEPYIMNLDPAKECEINTELVKKAVTAIDRLSPSLQFVVLPTGTKAYGIHLIDHFPFAKKLPLRESLPRIPEPFGSQLFYYHQIDALSRLCEGKSWSWCEVRADTIVGFVPNNNIYCAAQTLGIYLSLFAEIQGKGVDCPFPGNEKCWNNLSHESNQDILAKICIYASLHPNVTHKQTYNAGDNFESSSWRYRWPVICEYFGLKGTPPLPDRQAPLPEHYLMKHVEKWKEMEKKHGLVGGHIINDRTFIEPTHGVGMIYGLTNMLGFDRQLDMTQCHEMWGSERLESFRSGSSSFSRIISNVGFNNSSFLLNGSYRELAPALIEEALPEVAPKPDPPFRPVAVRYSGHLTMDAAEMQLPHFKHSTHSFSPTLLEAGPEGILVRSTSMLLFPDGDVNGDDAKRDKLAALPEELLIETLNRLCHKDLCNVSRLNKRYHRLADAVLYKSVHFQSPELHLTFSESLGRRPRRGSAINEVKLIYPNEELSRLALDAPVHNSHYDPTRSDTLSRTLSVMSNLEKLDIAVPHVLLHGIGTLFNGPFDLAYLKECTLFYQCADDAYWDLRENIHIFAHPTLETLIIKRAKLDEKGFDFMERPHETGLKKLHLLECDINDDGLSDLLEFPEGLEEFVMTQTAEPKPELEESSDNFADYVLALNSQAHSLKTFTIDSPTLGCRKPLRMREFEALKSMRMNWDYQLFGKTSKKPRMHSVGLPPEMEILEFFNEMGSDEEVTDLLLYTIQTKDVVAKAWKTFVVPEGDAGVSREIKEACREHGLQLDIIGAFDTDGEAD</sequence>
<dbReference type="InterPro" id="IPR001810">
    <property type="entry name" value="F-box_dom"/>
</dbReference>
<dbReference type="Pfam" id="PF22917">
    <property type="entry name" value="PRISE"/>
    <property type="match status" value="1"/>
</dbReference>
<dbReference type="AlphaFoldDB" id="A0A9Q8T3Y6"/>
<dbReference type="RefSeq" id="XP_049150475.1">
    <property type="nucleotide sequence ID" value="XM_049293329.1"/>
</dbReference>
<dbReference type="PANTHER" id="PTHR32487:SF8">
    <property type="entry name" value="NAD-DEPENDENT EPIMERASE_DEHYDRATASE DOMAIN-CONTAINING PROTEIN"/>
    <property type="match status" value="1"/>
</dbReference>